<evidence type="ECO:0000313" key="3">
    <source>
        <dbReference type="EMBL" id="GAB58328.1"/>
    </source>
</evidence>
<comment type="caution">
    <text evidence="3">The sequence shown here is derived from an EMBL/GenBank/DDBJ whole genome shotgun (WGS) entry which is preliminary data.</text>
</comment>
<keyword evidence="2" id="KW-1133">Transmembrane helix</keyword>
<dbReference type="RefSeq" id="WP_008219908.1">
    <property type="nucleotide sequence ID" value="NZ_BAFK01000005.1"/>
</dbReference>
<reference evidence="3 4" key="1">
    <citation type="journal article" date="2012" name="J. Bacteriol.">
        <title>Genome Sequence of the Protease-Producing Bacterium Rheinheimera nanhaiensis E407-8T, Isolated from Deep-Sea Sediment of the South China Sea.</title>
        <authorList>
            <person name="Zhang X.-Y."/>
            <person name="Zhang Y.-J."/>
            <person name="Qin Q.-L."/>
            <person name="Xie B.-B."/>
            <person name="Chen X.-L."/>
            <person name="Zhou B.-C."/>
            <person name="Zhang Y.-Z."/>
        </authorList>
    </citation>
    <scope>NUCLEOTIDE SEQUENCE [LARGE SCALE GENOMIC DNA]</scope>
    <source>
        <strain evidence="3 4">E407-8</strain>
    </source>
</reference>
<keyword evidence="2" id="KW-0472">Membrane</keyword>
<organism evidence="3 4">
    <name type="scientific">Rheinheimera nanhaiensis E407-8</name>
    <dbReference type="NCBI Taxonomy" id="562729"/>
    <lineage>
        <taxon>Bacteria</taxon>
        <taxon>Pseudomonadati</taxon>
        <taxon>Pseudomonadota</taxon>
        <taxon>Gammaproteobacteria</taxon>
        <taxon>Chromatiales</taxon>
        <taxon>Chromatiaceae</taxon>
        <taxon>Rheinheimera</taxon>
    </lineage>
</organism>
<accession>I1DWA0</accession>
<keyword evidence="1" id="KW-0175">Coiled coil</keyword>
<dbReference type="OrthoDB" id="6876592at2"/>
<evidence type="ECO:0000256" key="2">
    <source>
        <dbReference type="SAM" id="Phobius"/>
    </source>
</evidence>
<feature type="transmembrane region" description="Helical" evidence="2">
    <location>
        <begin position="21"/>
        <end position="42"/>
    </location>
</feature>
<evidence type="ECO:0000256" key="1">
    <source>
        <dbReference type="SAM" id="Coils"/>
    </source>
</evidence>
<dbReference type="InterPro" id="IPR007813">
    <property type="entry name" value="PilN"/>
</dbReference>
<dbReference type="STRING" id="562729.RNAN_1300"/>
<keyword evidence="2" id="KW-0812">Transmembrane</keyword>
<name>I1DWA0_9GAMM</name>
<dbReference type="Pfam" id="PF05137">
    <property type="entry name" value="PilN"/>
    <property type="match status" value="1"/>
</dbReference>
<gene>
    <name evidence="3" type="ORF">RNAN_1300</name>
</gene>
<evidence type="ECO:0008006" key="5">
    <source>
        <dbReference type="Google" id="ProtNLM"/>
    </source>
</evidence>
<protein>
    <recommendedName>
        <fullName evidence="5">MSHA biogenesis protein MshI</fullName>
    </recommendedName>
</protein>
<dbReference type="AlphaFoldDB" id="I1DWA0"/>
<sequence length="198" mass="23179">MKQQVNLYQHRLRPIRQPLALRRLLLSWTVLAGVLLLAAWLLQQHNQQRSTLLNQQQQQLDQQLQQVALFQQALTQRQASAALQKQLQLLEQSVQQKQQLLSYLSQQQQQASQLYSPVLQHLQQIDRPELWLTHFSLAQQHSSFTGITLQPRSVPQWLEQLRELSYFRGQRFRQVQMQQLDDNSAVSFELVAEQGATP</sequence>
<dbReference type="EMBL" id="BAFK01000005">
    <property type="protein sequence ID" value="GAB58328.1"/>
    <property type="molecule type" value="Genomic_DNA"/>
</dbReference>
<proteinExistence type="predicted"/>
<evidence type="ECO:0000313" key="4">
    <source>
        <dbReference type="Proteomes" id="UP000004374"/>
    </source>
</evidence>
<keyword evidence="4" id="KW-1185">Reference proteome</keyword>
<feature type="coiled-coil region" evidence="1">
    <location>
        <begin position="53"/>
        <end position="100"/>
    </location>
</feature>
<dbReference type="Proteomes" id="UP000004374">
    <property type="component" value="Unassembled WGS sequence"/>
</dbReference>